<feature type="compositionally biased region" description="Polar residues" evidence="1">
    <location>
        <begin position="1"/>
        <end position="11"/>
    </location>
</feature>
<feature type="region of interest" description="Disordered" evidence="1">
    <location>
        <begin position="1"/>
        <end position="39"/>
    </location>
</feature>
<organism evidence="2 3">
    <name type="scientific">Elysia crispata</name>
    <name type="common">lettuce slug</name>
    <dbReference type="NCBI Taxonomy" id="231223"/>
    <lineage>
        <taxon>Eukaryota</taxon>
        <taxon>Metazoa</taxon>
        <taxon>Spiralia</taxon>
        <taxon>Lophotrochozoa</taxon>
        <taxon>Mollusca</taxon>
        <taxon>Gastropoda</taxon>
        <taxon>Heterobranchia</taxon>
        <taxon>Euthyneura</taxon>
        <taxon>Panpulmonata</taxon>
        <taxon>Sacoglossa</taxon>
        <taxon>Placobranchoidea</taxon>
        <taxon>Plakobranchidae</taxon>
        <taxon>Elysia</taxon>
    </lineage>
</organism>
<comment type="caution">
    <text evidence="2">The sequence shown here is derived from an EMBL/GenBank/DDBJ whole genome shotgun (WGS) entry which is preliminary data.</text>
</comment>
<evidence type="ECO:0000256" key="1">
    <source>
        <dbReference type="SAM" id="MobiDB-lite"/>
    </source>
</evidence>
<reference evidence="2" key="1">
    <citation type="journal article" date="2023" name="G3 (Bethesda)">
        <title>A reference genome for the long-term kleptoplast-retaining sea slug Elysia crispata morphotype clarki.</title>
        <authorList>
            <person name="Eastman K.E."/>
            <person name="Pendleton A.L."/>
            <person name="Shaikh M.A."/>
            <person name="Suttiyut T."/>
            <person name="Ogas R."/>
            <person name="Tomko P."/>
            <person name="Gavelis G."/>
            <person name="Widhalm J.R."/>
            <person name="Wisecaver J.H."/>
        </authorList>
    </citation>
    <scope>NUCLEOTIDE SEQUENCE</scope>
    <source>
        <strain evidence="2">ECLA1</strain>
    </source>
</reference>
<gene>
    <name evidence="2" type="ORF">RRG08_044246</name>
</gene>
<keyword evidence="3" id="KW-1185">Reference proteome</keyword>
<name>A0AAE0XWN4_9GAST</name>
<dbReference type="Proteomes" id="UP001283361">
    <property type="component" value="Unassembled WGS sequence"/>
</dbReference>
<evidence type="ECO:0000313" key="2">
    <source>
        <dbReference type="EMBL" id="KAK3721238.1"/>
    </source>
</evidence>
<proteinExistence type="predicted"/>
<sequence length="78" mass="8294">MVGLVQSTSIQKLARPDGDTKIQIQTPPSRLPSGDGDAPVSGNISKHLVKPLTVATDVFLMCLTSLSKLHSVVIQQEV</sequence>
<protein>
    <submittedName>
        <fullName evidence="2">Uncharacterized protein</fullName>
    </submittedName>
</protein>
<dbReference type="AlphaFoldDB" id="A0AAE0XWN4"/>
<accession>A0AAE0XWN4</accession>
<evidence type="ECO:0000313" key="3">
    <source>
        <dbReference type="Proteomes" id="UP001283361"/>
    </source>
</evidence>
<dbReference type="EMBL" id="JAWDGP010007400">
    <property type="protein sequence ID" value="KAK3721238.1"/>
    <property type="molecule type" value="Genomic_DNA"/>
</dbReference>